<dbReference type="Proteomes" id="UP001226084">
    <property type="component" value="Unassembled WGS sequence"/>
</dbReference>
<evidence type="ECO:0000313" key="5">
    <source>
        <dbReference type="Proteomes" id="UP001226084"/>
    </source>
</evidence>
<gene>
    <name evidence="4" type="ORF">QE424_003305</name>
</gene>
<dbReference type="EMBL" id="JAUTAS010000001">
    <property type="protein sequence ID" value="MDQ1110146.1"/>
    <property type="molecule type" value="Genomic_DNA"/>
</dbReference>
<comment type="caution">
    <text evidence="4">The sequence shown here is derived from an EMBL/GenBank/DDBJ whole genome shotgun (WGS) entry which is preliminary data.</text>
</comment>
<evidence type="ECO:0000256" key="3">
    <source>
        <dbReference type="ARBA" id="ARBA00023163"/>
    </source>
</evidence>
<dbReference type="InterPro" id="IPR008920">
    <property type="entry name" value="TF_FadR/GntR_C"/>
</dbReference>
<keyword evidence="2 4" id="KW-0238">DNA-binding</keyword>
<accession>A0AAP5EF32</accession>
<evidence type="ECO:0000313" key="4">
    <source>
        <dbReference type="EMBL" id="MDQ1110146.1"/>
    </source>
</evidence>
<protein>
    <submittedName>
        <fullName evidence="4">DNA-binding GntR family transcriptional regulator</fullName>
    </submittedName>
</protein>
<dbReference type="GO" id="GO:0003677">
    <property type="term" value="F:DNA binding"/>
    <property type="evidence" value="ECO:0007669"/>
    <property type="project" value="UniProtKB-KW"/>
</dbReference>
<sequence length="75" mass="8561">MPTCATTSGDTRNDEHTAILDGLRLRDPGAARTAMRNHFQRLFESMLEATENEALAEIRRRTQQDRERFLAATAR</sequence>
<name>A0AAP5EF32_9GAMM</name>
<evidence type="ECO:0000256" key="2">
    <source>
        <dbReference type="ARBA" id="ARBA00023125"/>
    </source>
</evidence>
<dbReference type="Gene3D" id="1.20.120.530">
    <property type="entry name" value="GntR ligand-binding domain-like"/>
    <property type="match status" value="1"/>
</dbReference>
<keyword evidence="3" id="KW-0804">Transcription</keyword>
<keyword evidence="1" id="KW-0805">Transcription regulation</keyword>
<evidence type="ECO:0000256" key="1">
    <source>
        <dbReference type="ARBA" id="ARBA00023015"/>
    </source>
</evidence>
<dbReference type="AlphaFoldDB" id="A0AAP5EF32"/>
<reference evidence="4" key="1">
    <citation type="submission" date="2023-07" db="EMBL/GenBank/DDBJ databases">
        <title>Functional and genomic diversity of the sorghum phyllosphere microbiome.</title>
        <authorList>
            <person name="Shade A."/>
        </authorList>
    </citation>
    <scope>NUCLEOTIDE SEQUENCE</scope>
    <source>
        <strain evidence="4">SORGH_AS_0457</strain>
    </source>
</reference>
<organism evidence="4 5">
    <name type="scientific">Stenotrophomonas rhizophila</name>
    <dbReference type="NCBI Taxonomy" id="216778"/>
    <lineage>
        <taxon>Bacteria</taxon>
        <taxon>Pseudomonadati</taxon>
        <taxon>Pseudomonadota</taxon>
        <taxon>Gammaproteobacteria</taxon>
        <taxon>Lysobacterales</taxon>
        <taxon>Lysobacteraceae</taxon>
        <taxon>Stenotrophomonas</taxon>
    </lineage>
</organism>
<proteinExistence type="predicted"/>
<dbReference type="SUPFAM" id="SSF48008">
    <property type="entry name" value="GntR ligand-binding domain-like"/>
    <property type="match status" value="1"/>
</dbReference>